<dbReference type="EMBL" id="BK015792">
    <property type="protein sequence ID" value="DAE25117.1"/>
    <property type="molecule type" value="Genomic_DNA"/>
</dbReference>
<name>A0A8S5R2B8_9CAUD</name>
<sequence length="61" mass="7615">MKSKKEYEMQRKRARKWAIEYITDYLYSWGIEPTEENIRKYALARRRTLKQFHRLRGHLLG</sequence>
<evidence type="ECO:0000313" key="1">
    <source>
        <dbReference type="EMBL" id="DAE25117.1"/>
    </source>
</evidence>
<reference evidence="1" key="1">
    <citation type="journal article" date="2021" name="Proc. Natl. Acad. Sci. U.S.A.">
        <title>A Catalog of Tens of Thousands of Viruses from Human Metagenomes Reveals Hidden Associations with Chronic Diseases.</title>
        <authorList>
            <person name="Tisza M.J."/>
            <person name="Buck C.B."/>
        </authorList>
    </citation>
    <scope>NUCLEOTIDE SEQUENCE</scope>
    <source>
        <strain evidence="1">Ct4Am4</strain>
    </source>
</reference>
<proteinExistence type="predicted"/>
<accession>A0A8S5R2B8</accession>
<organism evidence="1">
    <name type="scientific">Siphoviridae sp. ct4Am4</name>
    <dbReference type="NCBI Taxonomy" id="2826287"/>
    <lineage>
        <taxon>Viruses</taxon>
        <taxon>Duplodnaviria</taxon>
        <taxon>Heunggongvirae</taxon>
        <taxon>Uroviricota</taxon>
        <taxon>Caudoviricetes</taxon>
    </lineage>
</organism>
<protein>
    <submittedName>
        <fullName evidence="1">Uncharacterized protein</fullName>
    </submittedName>
</protein>